<protein>
    <submittedName>
        <fullName evidence="1">Uncharacterized protein</fullName>
    </submittedName>
</protein>
<evidence type="ECO:0000313" key="2">
    <source>
        <dbReference type="Proteomes" id="UP001152795"/>
    </source>
</evidence>
<dbReference type="AlphaFoldDB" id="A0A7D9EA50"/>
<evidence type="ECO:0000313" key="1">
    <source>
        <dbReference type="EMBL" id="CAB4003390.1"/>
    </source>
</evidence>
<proteinExistence type="predicted"/>
<gene>
    <name evidence="1" type="ORF">PACLA_8A040977</name>
</gene>
<accession>A0A7D9EA50</accession>
<comment type="caution">
    <text evidence="1">The sequence shown here is derived from an EMBL/GenBank/DDBJ whole genome shotgun (WGS) entry which is preliminary data.</text>
</comment>
<dbReference type="Proteomes" id="UP001152795">
    <property type="component" value="Unassembled WGS sequence"/>
</dbReference>
<keyword evidence="2" id="KW-1185">Reference proteome</keyword>
<sequence>MPTKWLYFGFPENLFAHHKDVPRPFCQFRYKTDLAQAVQQWYEIGGQTSQFTYIRSNLMTISDLLEQLVA</sequence>
<dbReference type="EMBL" id="CACRXK020004617">
    <property type="protein sequence ID" value="CAB4003390.1"/>
    <property type="molecule type" value="Genomic_DNA"/>
</dbReference>
<feature type="non-terminal residue" evidence="1">
    <location>
        <position position="1"/>
    </location>
</feature>
<name>A0A7D9EA50_PARCT</name>
<organism evidence="1 2">
    <name type="scientific">Paramuricea clavata</name>
    <name type="common">Red gorgonian</name>
    <name type="synonym">Violescent sea-whip</name>
    <dbReference type="NCBI Taxonomy" id="317549"/>
    <lineage>
        <taxon>Eukaryota</taxon>
        <taxon>Metazoa</taxon>
        <taxon>Cnidaria</taxon>
        <taxon>Anthozoa</taxon>
        <taxon>Octocorallia</taxon>
        <taxon>Malacalcyonacea</taxon>
        <taxon>Plexauridae</taxon>
        <taxon>Paramuricea</taxon>
    </lineage>
</organism>
<reference evidence="1" key="1">
    <citation type="submission" date="2020-04" db="EMBL/GenBank/DDBJ databases">
        <authorList>
            <person name="Alioto T."/>
            <person name="Alioto T."/>
            <person name="Gomez Garrido J."/>
        </authorList>
    </citation>
    <scope>NUCLEOTIDE SEQUENCE</scope>
    <source>
        <strain evidence="1">A484AB</strain>
    </source>
</reference>